<name>A0A0F9J012_9ZZZZ</name>
<organism evidence="2">
    <name type="scientific">marine sediment metagenome</name>
    <dbReference type="NCBI Taxonomy" id="412755"/>
    <lineage>
        <taxon>unclassified sequences</taxon>
        <taxon>metagenomes</taxon>
        <taxon>ecological metagenomes</taxon>
    </lineage>
</organism>
<feature type="domain" description="Large polyvalent protein associated" evidence="1">
    <location>
        <begin position="658"/>
        <end position="824"/>
    </location>
</feature>
<accession>A0A0F9J012</accession>
<evidence type="ECO:0000259" key="1">
    <source>
        <dbReference type="Pfam" id="PF18857"/>
    </source>
</evidence>
<dbReference type="InterPro" id="IPR040561">
    <property type="entry name" value="LPD38"/>
</dbReference>
<evidence type="ECO:0000313" key="2">
    <source>
        <dbReference type="EMBL" id="KKM25744.1"/>
    </source>
</evidence>
<protein>
    <recommendedName>
        <fullName evidence="1">Large polyvalent protein associated domain-containing protein</fullName>
    </recommendedName>
</protein>
<feature type="non-terminal residue" evidence="2">
    <location>
        <position position="1"/>
    </location>
</feature>
<dbReference type="AlphaFoldDB" id="A0A0F9J012"/>
<proteinExistence type="predicted"/>
<dbReference type="Pfam" id="PF18857">
    <property type="entry name" value="LPD38"/>
    <property type="match status" value="1"/>
</dbReference>
<comment type="caution">
    <text evidence="2">The sequence shown here is derived from an EMBL/GenBank/DDBJ whole genome shotgun (WGS) entry which is preliminary data.</text>
</comment>
<dbReference type="EMBL" id="LAZR01012650">
    <property type="protein sequence ID" value="KKM25744.1"/>
    <property type="molecule type" value="Genomic_DNA"/>
</dbReference>
<reference evidence="2" key="1">
    <citation type="journal article" date="2015" name="Nature">
        <title>Complex archaea that bridge the gap between prokaryotes and eukaryotes.</title>
        <authorList>
            <person name="Spang A."/>
            <person name="Saw J.H."/>
            <person name="Jorgensen S.L."/>
            <person name="Zaremba-Niedzwiedzka K."/>
            <person name="Martijn J."/>
            <person name="Lind A.E."/>
            <person name="van Eijk R."/>
            <person name="Schleper C."/>
            <person name="Guy L."/>
            <person name="Ettema T.J."/>
        </authorList>
    </citation>
    <scope>NUCLEOTIDE SEQUENCE</scope>
</reference>
<sequence length="956" mass="109100">LKTLGENFKGNPLREGVAEFVSLYVSDPTLANEAVPGFMSRFESKLEAEWPEILASLQDTRELLKKFRESPLEARVATTIAQRDRGFHLTAKTFRDWATRIYAGVFDDLHFIKKIEQAAFEGRPIPADLSPYLLARLTRGVAGVGDVFVQDGPIDWHTLKVSKEIPGLLKIIEPVWKQRTKFEVYMVLRRAQELLRSPLPRLRKAGSQLATMWETAADEINEGIGKLESPEFKKAVDMIQRWNDALLDYMAFSGRYSAEAIETIKKYHRNYAPLYRIFEELPDKLTGPPVAGERLADLPSPIKPLKGSTRNILSPIESMIRNAYAMTAVANRNEVGALLAEIVESKTGLGVWMEKIPVRIKPTTFQLAEIKSTLQDAGFDVENAELETLATVFRPMRVPERNVLTIYRHGRPELWQVDPAIYRAMLNLDRFTLPAWAKFLRLPARMFRLGTTLTFEFQMRNMIRDQQVVMIQGKGIPFAGFVEGLFEQMGRKEDFIRWKASGGSIFGNLALDTDALSNRLERVMKQRGVKDFIDPRNPAQIGRSLLEVLASLTELSESPTRVGIFKREMRDPRPEDTTERAKVLRAAFESREASLDFGRRGGGILAWTQTTAFMNPWLQGLDKVARVIKANPRKAAALAATMILATYYLYQHNKKQPGYDSVPGWKKDTGWVYCPEGGGPCKWIPGAFEWHIIFSAIPRRIFEWMDEDNPEAFDKLLETTSRGVGNNVVPTIFQAWLENFGNYDPFFERPIIPRGLEEVTPAEQFTPHTSELAKRIGRFLEYPPAKIDNLIQGYTGGLGRTVVQGLDGLLREEDIGERPEGGITTWPGVRVFFVRVPSLSGEVVQDFFRFRERAREAVLTRNRMIKEGRDHAAFDIEFAWEIAIHQSFEKQARRFSQLRKGLLLIDRATNLDKTQKREAIDKITRMMIQQSKEKVEGAKELKKVIDEKRDILFQRR</sequence>
<gene>
    <name evidence="2" type="ORF">LCGC14_1591870</name>
</gene>